<reference evidence="4 5" key="1">
    <citation type="journal article" date="2013" name="Genome Announc.">
        <title>Genome Sequence of the Polycyclic Aromatic Hydrocarbon-Degrading Bacterium Strain Marinobacter nanhaiticus D15-8WT.</title>
        <authorList>
            <person name="Cui Z."/>
            <person name="Gao W."/>
            <person name="Li Q."/>
            <person name="Xu G."/>
            <person name="Zheng L."/>
        </authorList>
    </citation>
    <scope>NUCLEOTIDE SEQUENCE [LARGE SCALE GENOMIC DNA]</scope>
    <source>
        <strain evidence="4 5">D15-8W</strain>
    </source>
</reference>
<dbReference type="PROSITE" id="PS00380">
    <property type="entry name" value="RHODANESE_1"/>
    <property type="match status" value="1"/>
</dbReference>
<dbReference type="InterPro" id="IPR036873">
    <property type="entry name" value="Rhodanese-like_dom_sf"/>
</dbReference>
<dbReference type="RefSeq" id="WP_004581521.1">
    <property type="nucleotide sequence ID" value="NZ_AP028878.1"/>
</dbReference>
<sequence>MIELPLVIEPETLEPLLTPESTAEESGLLLIDLCHPERYAGGHLPGAVYVHPHETLLGYPPAPGKLPTVEALQELTSRIGLTPDTHVVVYDDEGGGWAGRFIWLLDCIGHTHYSYLNGGWLAWQAEERPLTTEVPDPEPTRYPIEFQPEPTATLEEVMAGLGSTDQVIWDARSPGEYFGKRIAAAKAGHIPGARNVEWTQVMDPARELRLRPESELRALLEQYGLTPSKTIITHCQTHHRSGLTYLVAKALGYPRVRAYAGSWAEWGNHPDTPVEI</sequence>
<dbReference type="InterPro" id="IPR001763">
    <property type="entry name" value="Rhodanese-like_dom"/>
</dbReference>
<organism evidence="4 5">
    <name type="scientific">Marinobacter nanhaiticus D15-8W</name>
    <dbReference type="NCBI Taxonomy" id="626887"/>
    <lineage>
        <taxon>Bacteria</taxon>
        <taxon>Pseudomonadati</taxon>
        <taxon>Pseudomonadota</taxon>
        <taxon>Gammaproteobacteria</taxon>
        <taxon>Pseudomonadales</taxon>
        <taxon>Marinobacteraceae</taxon>
        <taxon>Marinobacter</taxon>
    </lineage>
</organism>
<dbReference type="SUPFAM" id="SSF52821">
    <property type="entry name" value="Rhodanese/Cell cycle control phosphatase"/>
    <property type="match status" value="2"/>
</dbReference>
<dbReference type="PROSITE" id="PS50206">
    <property type="entry name" value="RHODANESE_3"/>
    <property type="match status" value="2"/>
</dbReference>
<dbReference type="Gene3D" id="3.40.250.10">
    <property type="entry name" value="Rhodanese-like domain"/>
    <property type="match status" value="2"/>
</dbReference>
<evidence type="ECO:0000313" key="5">
    <source>
        <dbReference type="Proteomes" id="UP000013165"/>
    </source>
</evidence>
<dbReference type="OrthoDB" id="9781034at2"/>
<dbReference type="STRING" id="626887.J057_17910"/>
<evidence type="ECO:0000256" key="1">
    <source>
        <dbReference type="ARBA" id="ARBA00022737"/>
    </source>
</evidence>
<feature type="domain" description="Rhodanese" evidence="3">
    <location>
        <begin position="24"/>
        <end position="132"/>
    </location>
</feature>
<gene>
    <name evidence="4" type="ORF">J057_17910</name>
</gene>
<dbReference type="GO" id="GO:0004792">
    <property type="term" value="F:thiosulfate-cyanide sulfurtransferase activity"/>
    <property type="evidence" value="ECO:0007669"/>
    <property type="project" value="InterPro"/>
</dbReference>
<evidence type="ECO:0000256" key="2">
    <source>
        <dbReference type="RuleBase" id="RU000507"/>
    </source>
</evidence>
<dbReference type="PANTHER" id="PTHR43855">
    <property type="entry name" value="THIOSULFATE SULFURTRANSFERASE"/>
    <property type="match status" value="1"/>
</dbReference>
<dbReference type="InterPro" id="IPR051126">
    <property type="entry name" value="Thiosulfate_sulfurtransferase"/>
</dbReference>
<proteinExistence type="predicted"/>
<evidence type="ECO:0000313" key="4">
    <source>
        <dbReference type="EMBL" id="ENO13296.1"/>
    </source>
</evidence>
<dbReference type="EMBL" id="APLQ01000014">
    <property type="protein sequence ID" value="ENO13296.1"/>
    <property type="molecule type" value="Genomic_DNA"/>
</dbReference>
<dbReference type="AlphaFoldDB" id="N6WP35"/>
<dbReference type="CDD" id="cd01448">
    <property type="entry name" value="TST_Repeat_1"/>
    <property type="match status" value="1"/>
</dbReference>
<protein>
    <recommendedName>
        <fullName evidence="2">Sulfurtransferase</fullName>
    </recommendedName>
</protein>
<dbReference type="Pfam" id="PF00581">
    <property type="entry name" value="Rhodanese"/>
    <property type="match status" value="2"/>
</dbReference>
<dbReference type="HOGENOM" id="CLU_031618_1_7_6"/>
<dbReference type="InterPro" id="IPR001307">
    <property type="entry name" value="Thiosulphate_STrfase_CS"/>
</dbReference>
<keyword evidence="1" id="KW-0677">Repeat</keyword>
<accession>N6WP35</accession>
<dbReference type="CDD" id="cd01449">
    <property type="entry name" value="TST_Repeat_2"/>
    <property type="match status" value="1"/>
</dbReference>
<feature type="domain" description="Rhodanese" evidence="3">
    <location>
        <begin position="162"/>
        <end position="275"/>
    </location>
</feature>
<dbReference type="PATRIC" id="fig|626887.3.peg.3582"/>
<dbReference type="PROSITE" id="PS00683">
    <property type="entry name" value="RHODANESE_2"/>
    <property type="match status" value="1"/>
</dbReference>
<dbReference type="SMART" id="SM00450">
    <property type="entry name" value="RHOD"/>
    <property type="match status" value="2"/>
</dbReference>
<keyword evidence="2 4" id="KW-0808">Transferase</keyword>
<dbReference type="Proteomes" id="UP000013165">
    <property type="component" value="Unassembled WGS sequence"/>
</dbReference>
<keyword evidence="5" id="KW-1185">Reference proteome</keyword>
<evidence type="ECO:0000259" key="3">
    <source>
        <dbReference type="PROSITE" id="PS50206"/>
    </source>
</evidence>
<name>N6WP35_9GAMM</name>
<dbReference type="PANTHER" id="PTHR43855:SF1">
    <property type="entry name" value="THIOSULFATE SULFURTRANSFERASE"/>
    <property type="match status" value="1"/>
</dbReference>
<dbReference type="eggNOG" id="COG2897">
    <property type="taxonomic scope" value="Bacteria"/>
</dbReference>
<comment type="caution">
    <text evidence="4">The sequence shown here is derived from an EMBL/GenBank/DDBJ whole genome shotgun (WGS) entry which is preliminary data.</text>
</comment>